<name>A0ABV7T2Y5_9GAMM</name>
<keyword evidence="4" id="KW-0732">Signal</keyword>
<comment type="similarity">
    <text evidence="3">Belongs to the glycosyl hydrolase 5 (cellulase A) family.</text>
</comment>
<dbReference type="InterPro" id="IPR017853">
    <property type="entry name" value="GH"/>
</dbReference>
<keyword evidence="2 3" id="KW-0326">Glycosidase</keyword>
<evidence type="ECO:0000256" key="3">
    <source>
        <dbReference type="RuleBase" id="RU361153"/>
    </source>
</evidence>
<dbReference type="EMBL" id="JBHRXZ010000012">
    <property type="protein sequence ID" value="MFC3607059.1"/>
    <property type="molecule type" value="Genomic_DNA"/>
</dbReference>
<dbReference type="RefSeq" id="WP_386361818.1">
    <property type="nucleotide sequence ID" value="NZ_JBHRXZ010000012.1"/>
</dbReference>
<protein>
    <submittedName>
        <fullName evidence="6">Glycoside hydrolase family 5 protein</fullName>
        <ecNumber evidence="6">3.2.1.-</ecNumber>
    </submittedName>
</protein>
<sequence length="350" mass="39932">MTTLLARLLGRGRRTLAVASLLLVASGAAADQDRGIALIGVNMAGAEFAPHVLPGKLGRDYHFPERRHFQYYQEKNVRLIRFPFKWERVQRNLGDRLHFDYVRQIKKTLDLAAQHDLKVILDMHNYARYRGELIGSRHVPYESYAQVWRLLAETFGGHPALYGYDIMNEPHSTAGLWPGAAQAAVDAIREVDSETLIFIEGDRWASAWHWPMINGNLNIKDPADRLVYEAHVYFDKDFSGRYQEPEQVDPMLGVNRVKPFVDWLKENGHRGFIGEYGVPDDSLPMLVAMDNMLAYLNEHCIPSAYWAAGPGWGDYKMAIEPRKGQDRPQMDILQKHIDNDCSEIGPSTQE</sequence>
<dbReference type="Proteomes" id="UP001595630">
    <property type="component" value="Unassembled WGS sequence"/>
</dbReference>
<evidence type="ECO:0000256" key="1">
    <source>
        <dbReference type="ARBA" id="ARBA00022801"/>
    </source>
</evidence>
<keyword evidence="7" id="KW-1185">Reference proteome</keyword>
<dbReference type="InterPro" id="IPR001547">
    <property type="entry name" value="Glyco_hydro_5"/>
</dbReference>
<evidence type="ECO:0000259" key="5">
    <source>
        <dbReference type="Pfam" id="PF00150"/>
    </source>
</evidence>
<keyword evidence="1 3" id="KW-0378">Hydrolase</keyword>
<dbReference type="SUPFAM" id="SSF51445">
    <property type="entry name" value="(Trans)glycosidases"/>
    <property type="match status" value="1"/>
</dbReference>
<evidence type="ECO:0000313" key="6">
    <source>
        <dbReference type="EMBL" id="MFC3607059.1"/>
    </source>
</evidence>
<feature type="chain" id="PRO_5045730650" evidence="4">
    <location>
        <begin position="31"/>
        <end position="350"/>
    </location>
</feature>
<organism evidence="6 7">
    <name type="scientific">Stutzerimonas tarimensis</name>
    <dbReference type="NCBI Taxonomy" id="1507735"/>
    <lineage>
        <taxon>Bacteria</taxon>
        <taxon>Pseudomonadati</taxon>
        <taxon>Pseudomonadota</taxon>
        <taxon>Gammaproteobacteria</taxon>
        <taxon>Pseudomonadales</taxon>
        <taxon>Pseudomonadaceae</taxon>
        <taxon>Stutzerimonas</taxon>
    </lineage>
</organism>
<gene>
    <name evidence="6" type="ORF">ACFOMF_04585</name>
</gene>
<reference evidence="7" key="1">
    <citation type="journal article" date="2019" name="Int. J. Syst. Evol. Microbiol.">
        <title>The Global Catalogue of Microorganisms (GCM) 10K type strain sequencing project: providing services to taxonomists for standard genome sequencing and annotation.</title>
        <authorList>
            <consortium name="The Broad Institute Genomics Platform"/>
            <consortium name="The Broad Institute Genome Sequencing Center for Infectious Disease"/>
            <person name="Wu L."/>
            <person name="Ma J."/>
        </authorList>
    </citation>
    <scope>NUCLEOTIDE SEQUENCE [LARGE SCALE GENOMIC DNA]</scope>
    <source>
        <strain evidence="7">KCTC 42447</strain>
    </source>
</reference>
<evidence type="ECO:0000256" key="4">
    <source>
        <dbReference type="SAM" id="SignalP"/>
    </source>
</evidence>
<dbReference type="PANTHER" id="PTHR34142:SF1">
    <property type="entry name" value="GLYCOSIDE HYDROLASE FAMILY 5 DOMAIN-CONTAINING PROTEIN"/>
    <property type="match status" value="1"/>
</dbReference>
<evidence type="ECO:0000313" key="7">
    <source>
        <dbReference type="Proteomes" id="UP001595630"/>
    </source>
</evidence>
<feature type="signal peptide" evidence="4">
    <location>
        <begin position="1"/>
        <end position="30"/>
    </location>
</feature>
<dbReference type="GO" id="GO:0016798">
    <property type="term" value="F:hydrolase activity, acting on glycosyl bonds"/>
    <property type="evidence" value="ECO:0007669"/>
    <property type="project" value="UniProtKB-KW"/>
</dbReference>
<evidence type="ECO:0000256" key="2">
    <source>
        <dbReference type="ARBA" id="ARBA00023295"/>
    </source>
</evidence>
<dbReference type="EC" id="3.2.1.-" evidence="6"/>
<accession>A0ABV7T2Y5</accession>
<dbReference type="Pfam" id="PF00150">
    <property type="entry name" value="Cellulase"/>
    <property type="match status" value="1"/>
</dbReference>
<proteinExistence type="inferred from homology"/>
<dbReference type="PANTHER" id="PTHR34142">
    <property type="entry name" value="ENDO-BETA-1,4-GLUCANASE A"/>
    <property type="match status" value="1"/>
</dbReference>
<dbReference type="Gene3D" id="3.20.20.80">
    <property type="entry name" value="Glycosidases"/>
    <property type="match status" value="1"/>
</dbReference>
<comment type="caution">
    <text evidence="6">The sequence shown here is derived from an EMBL/GenBank/DDBJ whole genome shotgun (WGS) entry which is preliminary data.</text>
</comment>
<feature type="domain" description="Glycoside hydrolase family 5" evidence="5">
    <location>
        <begin position="52"/>
        <end position="309"/>
    </location>
</feature>